<dbReference type="InterPro" id="IPR008979">
    <property type="entry name" value="Galactose-bd-like_sf"/>
</dbReference>
<keyword evidence="11" id="KW-1185">Reference proteome</keyword>
<dbReference type="Pfam" id="PF02018">
    <property type="entry name" value="CBM_4_9"/>
    <property type="match status" value="1"/>
</dbReference>
<feature type="domain" description="GH10" evidence="8">
    <location>
        <begin position="186"/>
        <end position="483"/>
    </location>
</feature>
<evidence type="ECO:0000256" key="6">
    <source>
        <dbReference type="ARBA" id="ARBA00023326"/>
    </source>
</evidence>
<protein>
    <recommendedName>
        <fullName evidence="8">GH10 domain-containing protein</fullName>
    </recommendedName>
</protein>
<dbReference type="InterPro" id="IPR001000">
    <property type="entry name" value="GH10_dom"/>
</dbReference>
<dbReference type="Proteomes" id="UP000008810">
    <property type="component" value="Chromosome 1"/>
</dbReference>
<keyword evidence="2" id="KW-0677">Repeat</keyword>
<dbReference type="InterPro" id="IPR017853">
    <property type="entry name" value="GH"/>
</dbReference>
<evidence type="ECO:0000256" key="2">
    <source>
        <dbReference type="ARBA" id="ARBA00022737"/>
    </source>
</evidence>
<keyword evidence="6" id="KW-0624">Polysaccharide degradation</keyword>
<dbReference type="OMA" id="GGWAEIN"/>
<dbReference type="PANTHER" id="PTHR31490:SF89">
    <property type="entry name" value="GH10 DOMAIN-CONTAINING PROTEIN"/>
    <property type="match status" value="1"/>
</dbReference>
<dbReference type="PROSITE" id="PS00591">
    <property type="entry name" value="GH10_1"/>
    <property type="match status" value="1"/>
</dbReference>
<reference evidence="9 10" key="1">
    <citation type="journal article" date="2010" name="Nature">
        <title>Genome sequencing and analysis of the model grass Brachypodium distachyon.</title>
        <authorList>
            <consortium name="International Brachypodium Initiative"/>
        </authorList>
    </citation>
    <scope>NUCLEOTIDE SEQUENCE [LARGE SCALE GENOMIC DNA]</scope>
    <source>
        <strain evidence="9 10">Bd21</strain>
    </source>
</reference>
<keyword evidence="3" id="KW-0378">Hydrolase</keyword>
<dbReference type="AlphaFoldDB" id="I1GUC0"/>
<dbReference type="HOGENOM" id="CLU_008797_3_0_1"/>
<evidence type="ECO:0000256" key="7">
    <source>
        <dbReference type="PROSITE-ProRule" id="PRU10061"/>
    </source>
</evidence>
<dbReference type="ExpressionAtlas" id="I1GUC0">
    <property type="expression patterns" value="baseline"/>
</dbReference>
<comment type="similarity">
    <text evidence="1">Belongs to the glycosyl hydrolase 10 (cellulase F) family.</text>
</comment>
<dbReference type="PRINTS" id="PR00134">
    <property type="entry name" value="GLHYDRLASE10"/>
</dbReference>
<dbReference type="SUPFAM" id="SSF51445">
    <property type="entry name" value="(Trans)glycosidases"/>
    <property type="match status" value="1"/>
</dbReference>
<evidence type="ECO:0000313" key="9">
    <source>
        <dbReference type="EMBL" id="KQK16182.1"/>
    </source>
</evidence>
<dbReference type="RefSeq" id="XP_003560192.1">
    <property type="nucleotide sequence ID" value="XM_003560144.4"/>
</dbReference>
<dbReference type="Gene3D" id="3.20.20.80">
    <property type="entry name" value="Glycosidases"/>
    <property type="match status" value="1"/>
</dbReference>
<sequence>MASTQEVAFNVNLVKNSTAEEDGGGWAPVGSRTTVLSVHNDGLLVAGRADDEDGMRQAIPDGALKPRVTYRVTGWISLQGTAGSGAAEVRVSLRVEGGGSDDEACSWVECAEVAAGGWTEINGTFRLKTEPRAASVYVHGAPAGVDVMVKDLRVFATDRQSRFRELQDKTDKARKRDVVLKLGGAAGEAASIRVVQLDNAFPFGSCINGTVVQNGAFVDFFSNHFSWAVFENELKWYHTEPQQGQVSYADADALLGFCERHGKRVRGHCVFWAVESNVQQWVKDLGRDDLQPAVKARLEGLVSRYAGRFGHYDVNNEMLHGRFFRDRLGEGAPAIMFREAARIDPGAQLFVNDYNVECGDDPNATPDKYMELISELQRGGATVGGIGLQGHVTRPVGEVVSGALDRLAATGIPIWFTELDVSEPDVGLRAADLEVMLREAFAHPAVHGVVLWGFMQGQMWRQDAYLVDADGTVNEAGQMFLNLQREWKTDVRGNVDGDGSFAFRGFHGSYVAQIVSEAGEVQLKAFTVEKGDTTLVLDLDA</sequence>
<dbReference type="GeneID" id="100826187"/>
<dbReference type="Gramene" id="KQK16182">
    <property type="protein sequence ID" value="KQK16182"/>
    <property type="gene ID" value="BRADI_1g27257v3"/>
</dbReference>
<feature type="active site" description="Nucleophile" evidence="7">
    <location>
        <position position="418"/>
    </location>
</feature>
<dbReference type="eggNOG" id="ENOG502QSCW">
    <property type="taxonomic scope" value="Eukaryota"/>
</dbReference>
<dbReference type="SUPFAM" id="SSF49785">
    <property type="entry name" value="Galactose-binding domain-like"/>
    <property type="match status" value="1"/>
</dbReference>
<dbReference type="Pfam" id="PF00331">
    <property type="entry name" value="Glyco_hydro_10"/>
    <property type="match status" value="1"/>
</dbReference>
<dbReference type="PROSITE" id="PS51760">
    <property type="entry name" value="GH10_2"/>
    <property type="match status" value="1"/>
</dbReference>
<reference evidence="10" key="3">
    <citation type="submission" date="2018-08" db="UniProtKB">
        <authorList>
            <consortium name="EnsemblPlants"/>
        </authorList>
    </citation>
    <scope>IDENTIFICATION</scope>
    <source>
        <strain evidence="10">cv. Bd21</strain>
    </source>
</reference>
<dbReference type="KEGG" id="bdi:100826187"/>
<organism evidence="9">
    <name type="scientific">Brachypodium distachyon</name>
    <name type="common">Purple false brome</name>
    <name type="synonym">Trachynia distachya</name>
    <dbReference type="NCBI Taxonomy" id="15368"/>
    <lineage>
        <taxon>Eukaryota</taxon>
        <taxon>Viridiplantae</taxon>
        <taxon>Streptophyta</taxon>
        <taxon>Embryophyta</taxon>
        <taxon>Tracheophyta</taxon>
        <taxon>Spermatophyta</taxon>
        <taxon>Magnoliopsida</taxon>
        <taxon>Liliopsida</taxon>
        <taxon>Poales</taxon>
        <taxon>Poaceae</taxon>
        <taxon>BOP clade</taxon>
        <taxon>Pooideae</taxon>
        <taxon>Stipodae</taxon>
        <taxon>Brachypodieae</taxon>
        <taxon>Brachypodium</taxon>
    </lineage>
</organism>
<evidence type="ECO:0000259" key="8">
    <source>
        <dbReference type="PROSITE" id="PS51760"/>
    </source>
</evidence>
<dbReference type="InterPro" id="IPR031158">
    <property type="entry name" value="GH10_AS"/>
</dbReference>
<evidence type="ECO:0000313" key="11">
    <source>
        <dbReference type="Proteomes" id="UP000008810"/>
    </source>
</evidence>
<dbReference type="OrthoDB" id="612834at2759"/>
<evidence type="ECO:0000256" key="3">
    <source>
        <dbReference type="ARBA" id="ARBA00022801"/>
    </source>
</evidence>
<evidence type="ECO:0000313" key="10">
    <source>
        <dbReference type="EnsemblPlants" id="KQK16182"/>
    </source>
</evidence>
<name>I1GUC0_BRADI</name>
<dbReference type="InterPro" id="IPR003305">
    <property type="entry name" value="CenC_carb-bd"/>
</dbReference>
<dbReference type="PANTHER" id="PTHR31490">
    <property type="entry name" value="GLYCOSYL HYDROLASE"/>
    <property type="match status" value="1"/>
</dbReference>
<dbReference type="GO" id="GO:0031176">
    <property type="term" value="F:endo-1,4-beta-xylanase activity"/>
    <property type="evidence" value="ECO:0000318"/>
    <property type="project" value="GO_Central"/>
</dbReference>
<keyword evidence="5" id="KW-0326">Glycosidase</keyword>
<evidence type="ECO:0000256" key="5">
    <source>
        <dbReference type="ARBA" id="ARBA00023295"/>
    </source>
</evidence>
<dbReference type="EnsemblPlants" id="KQK16182">
    <property type="protein sequence ID" value="KQK16182"/>
    <property type="gene ID" value="BRADI_1g27257v3"/>
</dbReference>
<accession>I1GUC0</accession>
<evidence type="ECO:0000256" key="4">
    <source>
        <dbReference type="ARBA" id="ARBA00023277"/>
    </source>
</evidence>
<dbReference type="STRING" id="15368.I1GUC0"/>
<dbReference type="Gene3D" id="2.60.120.260">
    <property type="entry name" value="Galactose-binding domain-like"/>
    <property type="match status" value="1"/>
</dbReference>
<reference evidence="9" key="2">
    <citation type="submission" date="2017-06" db="EMBL/GenBank/DDBJ databases">
        <title>WGS assembly of Brachypodium distachyon.</title>
        <authorList>
            <consortium name="The International Brachypodium Initiative"/>
            <person name="Lucas S."/>
            <person name="Harmon-Smith M."/>
            <person name="Lail K."/>
            <person name="Tice H."/>
            <person name="Grimwood J."/>
            <person name="Bruce D."/>
            <person name="Barry K."/>
            <person name="Shu S."/>
            <person name="Lindquist E."/>
            <person name="Wang M."/>
            <person name="Pitluck S."/>
            <person name="Vogel J.P."/>
            <person name="Garvin D.F."/>
            <person name="Mockler T.C."/>
            <person name="Schmutz J."/>
            <person name="Rokhsar D."/>
            <person name="Bevan M.W."/>
        </authorList>
    </citation>
    <scope>NUCLEOTIDE SEQUENCE</scope>
    <source>
        <strain evidence="9">Bd21</strain>
    </source>
</reference>
<proteinExistence type="inferred from homology"/>
<dbReference type="GO" id="GO:0045493">
    <property type="term" value="P:xylan catabolic process"/>
    <property type="evidence" value="ECO:0000318"/>
    <property type="project" value="GO_Central"/>
</dbReference>
<dbReference type="InterPro" id="IPR044846">
    <property type="entry name" value="GH10"/>
</dbReference>
<keyword evidence="4" id="KW-0119">Carbohydrate metabolism</keyword>
<evidence type="ECO:0000256" key="1">
    <source>
        <dbReference type="ARBA" id="ARBA00007495"/>
    </source>
</evidence>
<dbReference type="SMART" id="SM00633">
    <property type="entry name" value="Glyco_10"/>
    <property type="match status" value="1"/>
</dbReference>
<gene>
    <name evidence="10" type="primary">LOC100826187</name>
    <name evidence="9" type="ORF">BRADI_1g27257v3</name>
</gene>
<dbReference type="EMBL" id="CM000880">
    <property type="protein sequence ID" value="KQK16182.1"/>
    <property type="molecule type" value="Genomic_DNA"/>
</dbReference>